<dbReference type="Pfam" id="PF01202">
    <property type="entry name" value="SKI"/>
    <property type="match status" value="1"/>
</dbReference>
<comment type="catalytic activity">
    <reaction evidence="10 11">
        <text>shikimate + ATP = 3-phosphoshikimate + ADP + H(+)</text>
        <dbReference type="Rhea" id="RHEA:13121"/>
        <dbReference type="ChEBI" id="CHEBI:15378"/>
        <dbReference type="ChEBI" id="CHEBI:30616"/>
        <dbReference type="ChEBI" id="CHEBI:36208"/>
        <dbReference type="ChEBI" id="CHEBI:145989"/>
        <dbReference type="ChEBI" id="CHEBI:456216"/>
        <dbReference type="EC" id="2.7.1.71"/>
    </reaction>
</comment>
<evidence type="ECO:0000256" key="7">
    <source>
        <dbReference type="ARBA" id="ARBA00022777"/>
    </source>
</evidence>
<comment type="pathway">
    <text evidence="1 11">Metabolic intermediate biosynthesis; chorismate biosynthesis; chorismate from D-erythrose 4-phosphate and phosphoenolpyruvate: step 5/7.</text>
</comment>
<dbReference type="Proteomes" id="UP000218327">
    <property type="component" value="Unassembled WGS sequence"/>
</dbReference>
<evidence type="ECO:0000256" key="10">
    <source>
        <dbReference type="ARBA" id="ARBA00048567"/>
    </source>
</evidence>
<dbReference type="InterPro" id="IPR031322">
    <property type="entry name" value="Shikimate/glucono_kinase"/>
</dbReference>
<feature type="binding site" evidence="11">
    <location>
        <position position="139"/>
    </location>
    <ligand>
        <name>substrate</name>
    </ligand>
</feature>
<feature type="binding site" evidence="11">
    <location>
        <position position="156"/>
    </location>
    <ligand>
        <name>ATP</name>
        <dbReference type="ChEBI" id="CHEBI:30616"/>
    </ligand>
</feature>
<dbReference type="CDD" id="cd00464">
    <property type="entry name" value="SK"/>
    <property type="match status" value="1"/>
</dbReference>
<dbReference type="PANTHER" id="PTHR21087">
    <property type="entry name" value="SHIKIMATE KINASE"/>
    <property type="match status" value="1"/>
</dbReference>
<evidence type="ECO:0000256" key="1">
    <source>
        <dbReference type="ARBA" id="ARBA00004842"/>
    </source>
</evidence>
<feature type="binding site" evidence="11">
    <location>
        <position position="82"/>
    </location>
    <ligand>
        <name>substrate</name>
    </ligand>
</feature>
<dbReference type="GO" id="GO:0009423">
    <property type="term" value="P:chorismate biosynthetic process"/>
    <property type="evidence" value="ECO:0007669"/>
    <property type="project" value="UniProtKB-UniRule"/>
</dbReference>
<dbReference type="PRINTS" id="PR01100">
    <property type="entry name" value="SHIKIMTKNASE"/>
</dbReference>
<keyword evidence="11" id="KW-0963">Cytoplasm</keyword>
<evidence type="ECO:0000313" key="12">
    <source>
        <dbReference type="EMBL" id="PCJ25932.1"/>
    </source>
</evidence>
<evidence type="ECO:0000256" key="9">
    <source>
        <dbReference type="ARBA" id="ARBA00023141"/>
    </source>
</evidence>
<evidence type="ECO:0000256" key="8">
    <source>
        <dbReference type="ARBA" id="ARBA00022840"/>
    </source>
</evidence>
<evidence type="ECO:0000256" key="5">
    <source>
        <dbReference type="ARBA" id="ARBA00022679"/>
    </source>
</evidence>
<keyword evidence="7 11" id="KW-0418">Kinase</keyword>
<dbReference type="InterPro" id="IPR023000">
    <property type="entry name" value="Shikimate_kinase_CS"/>
</dbReference>
<keyword evidence="11" id="KW-0460">Magnesium</keyword>
<comment type="subcellular location">
    <subcellularLocation>
        <location evidence="11">Cytoplasm</location>
    </subcellularLocation>
</comment>
<evidence type="ECO:0000256" key="11">
    <source>
        <dbReference type="HAMAP-Rule" id="MF_00109"/>
    </source>
</evidence>
<name>A0A2A5B369_9GAMM</name>
<dbReference type="SUPFAM" id="SSF52540">
    <property type="entry name" value="P-loop containing nucleoside triphosphate hydrolases"/>
    <property type="match status" value="1"/>
</dbReference>
<evidence type="ECO:0000313" key="13">
    <source>
        <dbReference type="Proteomes" id="UP000218327"/>
    </source>
</evidence>
<dbReference type="AlphaFoldDB" id="A0A2A5B369"/>
<comment type="similarity">
    <text evidence="2 11">Belongs to the shikimate kinase family.</text>
</comment>
<reference evidence="13" key="1">
    <citation type="submission" date="2017-08" db="EMBL/GenBank/DDBJ databases">
        <title>A dynamic microbial community with high functional redundancy inhabits the cold, oxic subseafloor aquifer.</title>
        <authorList>
            <person name="Tully B.J."/>
            <person name="Wheat C.G."/>
            <person name="Glazer B.T."/>
            <person name="Huber J.A."/>
        </authorList>
    </citation>
    <scope>NUCLEOTIDE SEQUENCE [LARGE SCALE GENOMIC DNA]</scope>
</reference>
<comment type="subunit">
    <text evidence="11">Monomer.</text>
</comment>
<keyword evidence="5 11" id="KW-0808">Transferase</keyword>
<dbReference type="EC" id="2.7.1.71" evidence="3 11"/>
<keyword evidence="8 11" id="KW-0067">ATP-binding</keyword>
<comment type="cofactor">
    <cofactor evidence="11">
        <name>Mg(2+)</name>
        <dbReference type="ChEBI" id="CHEBI:18420"/>
    </cofactor>
    <text evidence="11">Binds 1 Mg(2+) ion per subunit.</text>
</comment>
<comment type="caution">
    <text evidence="12">The sequence shown here is derived from an EMBL/GenBank/DDBJ whole genome shotgun (WGS) entry which is preliminary data.</text>
</comment>
<dbReference type="NCBIfam" id="NF003456">
    <property type="entry name" value="PRK05057.1"/>
    <property type="match status" value="1"/>
</dbReference>
<dbReference type="UniPathway" id="UPA00053">
    <property type="reaction ID" value="UER00088"/>
</dbReference>
<feature type="binding site" evidence="11">
    <location>
        <position position="18"/>
    </location>
    <ligand>
        <name>Mg(2+)</name>
        <dbReference type="ChEBI" id="CHEBI:18420"/>
    </ligand>
</feature>
<dbReference type="PANTHER" id="PTHR21087:SF16">
    <property type="entry name" value="SHIKIMATE KINASE 1, CHLOROPLASTIC"/>
    <property type="match status" value="1"/>
</dbReference>
<dbReference type="GO" id="GO:0009073">
    <property type="term" value="P:aromatic amino acid family biosynthetic process"/>
    <property type="evidence" value="ECO:0007669"/>
    <property type="project" value="UniProtKB-KW"/>
</dbReference>
<comment type="function">
    <text evidence="11">Catalyzes the specific phosphorylation of the 3-hydroxyl group of shikimic acid using ATP as a cosubstrate.</text>
</comment>
<dbReference type="PROSITE" id="PS01128">
    <property type="entry name" value="SHIKIMATE_KINASE"/>
    <property type="match status" value="1"/>
</dbReference>
<dbReference type="InterPro" id="IPR000623">
    <property type="entry name" value="Shikimate_kinase/TSH1"/>
</dbReference>
<dbReference type="GO" id="GO:0004765">
    <property type="term" value="F:shikimate kinase activity"/>
    <property type="evidence" value="ECO:0007669"/>
    <property type="project" value="UniProtKB-UniRule"/>
</dbReference>
<evidence type="ECO:0000256" key="3">
    <source>
        <dbReference type="ARBA" id="ARBA00012154"/>
    </source>
</evidence>
<feature type="binding site" evidence="11">
    <location>
        <position position="36"/>
    </location>
    <ligand>
        <name>substrate</name>
    </ligand>
</feature>
<keyword evidence="9 11" id="KW-0057">Aromatic amino acid biosynthesis</keyword>
<organism evidence="12 13">
    <name type="scientific">SAR86 cluster bacterium</name>
    <dbReference type="NCBI Taxonomy" id="2030880"/>
    <lineage>
        <taxon>Bacteria</taxon>
        <taxon>Pseudomonadati</taxon>
        <taxon>Pseudomonadota</taxon>
        <taxon>Gammaproteobacteria</taxon>
        <taxon>SAR86 cluster</taxon>
    </lineage>
</organism>
<dbReference type="GO" id="GO:0005524">
    <property type="term" value="F:ATP binding"/>
    <property type="evidence" value="ECO:0007669"/>
    <property type="project" value="UniProtKB-UniRule"/>
</dbReference>
<dbReference type="EMBL" id="NVVJ01000014">
    <property type="protein sequence ID" value="PCJ25932.1"/>
    <property type="molecule type" value="Genomic_DNA"/>
</dbReference>
<accession>A0A2A5B369</accession>
<proteinExistence type="inferred from homology"/>
<evidence type="ECO:0000256" key="2">
    <source>
        <dbReference type="ARBA" id="ARBA00006997"/>
    </source>
</evidence>
<evidence type="ECO:0000256" key="6">
    <source>
        <dbReference type="ARBA" id="ARBA00022741"/>
    </source>
</evidence>
<dbReference type="GO" id="GO:0008652">
    <property type="term" value="P:amino acid biosynthetic process"/>
    <property type="evidence" value="ECO:0007669"/>
    <property type="project" value="UniProtKB-KW"/>
</dbReference>
<dbReference type="GO" id="GO:0005829">
    <property type="term" value="C:cytosol"/>
    <property type="evidence" value="ECO:0007669"/>
    <property type="project" value="TreeGrafter"/>
</dbReference>
<feature type="binding site" evidence="11">
    <location>
        <begin position="14"/>
        <end position="19"/>
    </location>
    <ligand>
        <name>ATP</name>
        <dbReference type="ChEBI" id="CHEBI:30616"/>
    </ligand>
</feature>
<keyword evidence="6 11" id="KW-0547">Nucleotide-binding</keyword>
<dbReference type="Gene3D" id="3.40.50.300">
    <property type="entry name" value="P-loop containing nucleotide triphosphate hydrolases"/>
    <property type="match status" value="1"/>
</dbReference>
<feature type="binding site" evidence="11">
    <location>
        <position position="120"/>
    </location>
    <ligand>
        <name>ATP</name>
        <dbReference type="ChEBI" id="CHEBI:30616"/>
    </ligand>
</feature>
<evidence type="ECO:0000256" key="4">
    <source>
        <dbReference type="ARBA" id="ARBA00022605"/>
    </source>
</evidence>
<protein>
    <recommendedName>
        <fullName evidence="3 11">Shikimate kinase</fullName>
        <shortName evidence="11">SK</shortName>
        <ecNumber evidence="3 11">2.7.1.71</ecNumber>
    </recommendedName>
</protein>
<dbReference type="HAMAP" id="MF_00109">
    <property type="entry name" value="Shikimate_kinase"/>
    <property type="match status" value="1"/>
</dbReference>
<feature type="binding site" evidence="11">
    <location>
        <position position="60"/>
    </location>
    <ligand>
        <name>substrate</name>
    </ligand>
</feature>
<keyword evidence="11" id="KW-0479">Metal-binding</keyword>
<dbReference type="InterPro" id="IPR027417">
    <property type="entry name" value="P-loop_NTPase"/>
</dbReference>
<gene>
    <name evidence="11" type="primary">aroK</name>
    <name evidence="12" type="ORF">COA96_06630</name>
</gene>
<dbReference type="GO" id="GO:0000287">
    <property type="term" value="F:magnesium ion binding"/>
    <property type="evidence" value="ECO:0007669"/>
    <property type="project" value="UniProtKB-UniRule"/>
</dbReference>
<keyword evidence="4 11" id="KW-0028">Amino-acid biosynthesis</keyword>
<sequence length="176" mass="19797">MKLSGNIFLVGPMGVGKTTIGSVLAELLDLEFFDSDKEIEASTGADIPWIFDVEGESGFRVRETRMIDQLSARQNIVLATGGGAVGSEENREKLKTRGLVVYLRASIAQQVERTSRDRTRPLLQTPDPEKTIRELMQLREPLYQEVADITIDTNRRNPKAVSQDICRQLRHIKLED</sequence>